<dbReference type="Pfam" id="PF00400">
    <property type="entry name" value="WD40"/>
    <property type="match status" value="3"/>
</dbReference>
<dbReference type="GO" id="GO:0000724">
    <property type="term" value="P:double-strand break repair via homologous recombination"/>
    <property type="evidence" value="ECO:0007669"/>
    <property type="project" value="TreeGrafter"/>
</dbReference>
<comment type="caution">
    <text evidence="6">The sequence shown here is derived from an EMBL/GenBank/DDBJ whole genome shotgun (WGS) entry which is preliminary data.</text>
</comment>
<dbReference type="RefSeq" id="XP_064852451.1">
    <property type="nucleotide sequence ID" value="XM_064996379.1"/>
</dbReference>
<feature type="compositionally biased region" description="Polar residues" evidence="5">
    <location>
        <begin position="1012"/>
        <end position="1023"/>
    </location>
</feature>
<sequence length="1144" mass="127918">MAPHNNTEKKTITYVLQSSMEENDGHIGGINTVKYNNEARTLFSGGRDGTVKIWQSNSGHQEESSANRENFNDNLSTIGDTNNIECNNQLIADVATKINKSGIGIVQSASNPLYSLTETSQLHTDWVNDMELVSNQSLVSCSSDLLVKHWNYETNTQSTLGYHSDYVLCLASPNSNFKDIRNSTDAKWIASSGLDKQICTWDLVKNTKLKSYSISNYSSGSSNLNYYNFQNKGSVYSLSATNNLIAYGGTENTIGLIDTRSGSQSKNDVLKLVGHTDTVRSLILSDEWILSGSSDSTIKLWSLKNNRVLRTFDMHSSSVWSLYSDYADFRIFYSGDKNGYVFKTDTRGCLLSDQSFDNELDDTKNEILTSRLNENLGVVSLIAKQSRGISCLALENSNAPSGNLIDNGSNIWCSTDDNTIECYPNLDLKDVALHQYLTMKNGLLNIVKNSTVNELTSQTDDSTSSLNNNSEDIYDLVSQLSIDNSRPSMDQRPTSLTATSISLLDAIDNFSDTMSFNNDSGLNSGDDDDLNCNDRNLHFETSFTNSNGTANSQYIISGNDTVNNTENSQYFLIEALTDPIPAELVTVVPVNEDSIYSIEGNSAVIKARLLNDRRTLVSLNDAGVVRVWNAITGTIKKSFSQEEADENEQDVDYEEYDRLLREKGEHLFESVITSYQTKETLQNWCSVSLKIGRVFLTIGANTVTNCEVYIDELEGTIDSNLIEKIISENPTPMDEISINLGKVVLKSLLSNFVDEAVQDDIIFRDQIVKGQIYPAKAIKKEPYSRFEEENSRETDKNETAESGSNKEDINGNEEEGSSNANTFKKFSRFGRKSKKEEKDGSNSTTPMTSASKTKTKNSTPGPSKLNILPSTNYDDDDSLMAILDRFKYEYLKNPDPKELQNSNFKLPSPKEIPVVTSLTTNPFTVLVNKSSSDLKGNSLVIYKFHSNDTEFDNVKFQNFREFLPGWVGAALFKNQYSERSVTKIHFVVEEWKPDSGASSNFNSTTNTTNNSAESLSDGKTSSSQKRKLFSLNGKESSSSTNFGTLPVILDPTTRLSAHEYMRVKKIMFYILEKFPSKTPEMKKMYPFANIKYEDSVKVEDWLEILCNGEVLSPNMTLTTVKTKIWKNSGDIVLKYRRKKKMHKK</sequence>
<name>A0AAV5QLC8_9ASCO</name>
<dbReference type="InterPro" id="IPR015943">
    <property type="entry name" value="WD40/YVTN_repeat-like_dom_sf"/>
</dbReference>
<dbReference type="InterPro" id="IPR051246">
    <property type="entry name" value="WDR48"/>
</dbReference>
<dbReference type="InterPro" id="IPR001680">
    <property type="entry name" value="WD40_rpt"/>
</dbReference>
<dbReference type="Pfam" id="PF11816">
    <property type="entry name" value="DUF3337"/>
    <property type="match status" value="1"/>
</dbReference>
<evidence type="ECO:0000313" key="6">
    <source>
        <dbReference type="EMBL" id="GMM35451.1"/>
    </source>
</evidence>
<reference evidence="6 7" key="1">
    <citation type="journal article" date="2023" name="Elife">
        <title>Identification of key yeast species and microbe-microbe interactions impacting larval growth of Drosophila in the wild.</title>
        <authorList>
            <person name="Mure A."/>
            <person name="Sugiura Y."/>
            <person name="Maeda R."/>
            <person name="Honda K."/>
            <person name="Sakurai N."/>
            <person name="Takahashi Y."/>
            <person name="Watada M."/>
            <person name="Katoh T."/>
            <person name="Gotoh A."/>
            <person name="Gotoh Y."/>
            <person name="Taniguchi I."/>
            <person name="Nakamura K."/>
            <person name="Hayashi T."/>
            <person name="Katayama T."/>
            <person name="Uemura T."/>
            <person name="Hattori Y."/>
        </authorList>
    </citation>
    <scope>NUCLEOTIDE SEQUENCE [LARGE SCALE GENOMIC DNA]</scope>
    <source>
        <strain evidence="6 7">SC-9</strain>
    </source>
</reference>
<evidence type="ECO:0000256" key="4">
    <source>
        <dbReference type="PROSITE-ProRule" id="PRU00221"/>
    </source>
</evidence>
<dbReference type="InterPro" id="IPR036322">
    <property type="entry name" value="WD40_repeat_dom_sf"/>
</dbReference>
<evidence type="ECO:0000256" key="5">
    <source>
        <dbReference type="SAM" id="MobiDB-lite"/>
    </source>
</evidence>
<feature type="repeat" description="WD" evidence="4">
    <location>
        <begin position="23"/>
        <end position="64"/>
    </location>
</feature>
<dbReference type="EMBL" id="BTFZ01000006">
    <property type="protein sequence ID" value="GMM35451.1"/>
    <property type="molecule type" value="Genomic_DNA"/>
</dbReference>
<dbReference type="PANTHER" id="PTHR19862">
    <property type="entry name" value="WD REPEAT-CONTAINING PROTEIN 48"/>
    <property type="match status" value="1"/>
</dbReference>
<organism evidence="6 7">
    <name type="scientific">Saccharomycopsis crataegensis</name>
    <dbReference type="NCBI Taxonomy" id="43959"/>
    <lineage>
        <taxon>Eukaryota</taxon>
        <taxon>Fungi</taxon>
        <taxon>Dikarya</taxon>
        <taxon>Ascomycota</taxon>
        <taxon>Saccharomycotina</taxon>
        <taxon>Saccharomycetes</taxon>
        <taxon>Saccharomycopsidaceae</taxon>
        <taxon>Saccharomycopsis</taxon>
    </lineage>
</organism>
<accession>A0AAV5QLC8</accession>
<dbReference type="AlphaFoldDB" id="A0AAV5QLC8"/>
<dbReference type="PRINTS" id="PR00320">
    <property type="entry name" value="GPROTEINBRPT"/>
</dbReference>
<keyword evidence="2 4" id="KW-0853">WD repeat</keyword>
<dbReference type="Gene3D" id="2.130.10.10">
    <property type="entry name" value="YVTN repeat-like/Quinoprotein amine dehydrogenase"/>
    <property type="match status" value="2"/>
</dbReference>
<proteinExistence type="inferred from homology"/>
<dbReference type="PROSITE" id="PS50294">
    <property type="entry name" value="WD_REPEATS_REGION"/>
    <property type="match status" value="2"/>
</dbReference>
<protein>
    <submittedName>
        <fullName evidence="6">Duf1 protein</fullName>
    </submittedName>
</protein>
<evidence type="ECO:0000313" key="7">
    <source>
        <dbReference type="Proteomes" id="UP001360560"/>
    </source>
</evidence>
<dbReference type="InterPro" id="IPR020472">
    <property type="entry name" value="WD40_PAC1"/>
</dbReference>
<dbReference type="GeneID" id="90073430"/>
<dbReference type="GO" id="GO:0043130">
    <property type="term" value="F:ubiquitin binding"/>
    <property type="evidence" value="ECO:0007669"/>
    <property type="project" value="TreeGrafter"/>
</dbReference>
<feature type="region of interest" description="Disordered" evidence="5">
    <location>
        <begin position="996"/>
        <end position="1039"/>
    </location>
</feature>
<evidence type="ECO:0000256" key="2">
    <source>
        <dbReference type="ARBA" id="ARBA00022574"/>
    </source>
</evidence>
<feature type="repeat" description="WD" evidence="4">
    <location>
        <begin position="272"/>
        <end position="311"/>
    </location>
</feature>
<evidence type="ECO:0000256" key="3">
    <source>
        <dbReference type="ARBA" id="ARBA00022737"/>
    </source>
</evidence>
<dbReference type="PANTHER" id="PTHR19862:SF14">
    <property type="entry name" value="WD REPEAT-CONTAINING PROTEIN 48"/>
    <property type="match status" value="1"/>
</dbReference>
<dbReference type="Proteomes" id="UP001360560">
    <property type="component" value="Unassembled WGS sequence"/>
</dbReference>
<dbReference type="PROSITE" id="PS50082">
    <property type="entry name" value="WD_REPEATS_2"/>
    <property type="match status" value="2"/>
</dbReference>
<feature type="region of interest" description="Disordered" evidence="5">
    <location>
        <begin position="783"/>
        <end position="871"/>
    </location>
</feature>
<dbReference type="SMART" id="SM00320">
    <property type="entry name" value="WD40"/>
    <property type="match status" value="7"/>
</dbReference>
<comment type="similarity">
    <text evidence="1">Belongs to the WD repeat WDR48 family.</text>
</comment>
<keyword evidence="3" id="KW-0677">Repeat</keyword>
<evidence type="ECO:0000256" key="1">
    <source>
        <dbReference type="ARBA" id="ARBA00006917"/>
    </source>
</evidence>
<keyword evidence="7" id="KW-1185">Reference proteome</keyword>
<dbReference type="InterPro" id="IPR021772">
    <property type="entry name" value="WDR48/Bun107"/>
</dbReference>
<feature type="compositionally biased region" description="Low complexity" evidence="5">
    <location>
        <begin position="848"/>
        <end position="859"/>
    </location>
</feature>
<feature type="compositionally biased region" description="Basic and acidic residues" evidence="5">
    <location>
        <begin position="783"/>
        <end position="809"/>
    </location>
</feature>
<feature type="compositionally biased region" description="Low complexity" evidence="5">
    <location>
        <begin position="998"/>
        <end position="1011"/>
    </location>
</feature>
<gene>
    <name evidence="6" type="ORF">DASC09_027760</name>
</gene>
<dbReference type="SUPFAM" id="SSF50978">
    <property type="entry name" value="WD40 repeat-like"/>
    <property type="match status" value="1"/>
</dbReference>